<evidence type="ECO:0000313" key="19">
    <source>
        <dbReference type="Proteomes" id="UP000054304"/>
    </source>
</evidence>
<comment type="similarity">
    <text evidence="4">Belongs to the DASH complex DAD4 family.</text>
</comment>
<evidence type="ECO:0000256" key="6">
    <source>
        <dbReference type="ARBA" id="ARBA00022454"/>
    </source>
</evidence>
<keyword evidence="7" id="KW-0963">Cytoplasm</keyword>
<dbReference type="PANTHER" id="PTHR28222:SF1">
    <property type="entry name" value="DASH COMPLEX SUBUNIT DAD4"/>
    <property type="match status" value="1"/>
</dbReference>
<evidence type="ECO:0000256" key="4">
    <source>
        <dbReference type="ARBA" id="ARBA00009754"/>
    </source>
</evidence>
<dbReference type="GO" id="GO:0005874">
    <property type="term" value="C:microtubule"/>
    <property type="evidence" value="ECO:0007669"/>
    <property type="project" value="UniProtKB-KW"/>
</dbReference>
<dbReference type="OrthoDB" id="5516652at2759"/>
<comment type="subcellular location">
    <subcellularLocation>
        <location evidence="3">Chromosome</location>
        <location evidence="3">Centromere</location>
        <location evidence="3">Kinetochore</location>
    </subcellularLocation>
    <subcellularLocation>
        <location evidence="2">Cytoplasm</location>
        <location evidence="2">Cytoskeleton</location>
        <location evidence="2">Spindle</location>
    </subcellularLocation>
    <subcellularLocation>
        <location evidence="1">Nucleus</location>
    </subcellularLocation>
</comment>
<dbReference type="STRING" id="1245769.A0A0C7N2R6"/>
<evidence type="ECO:0000256" key="9">
    <source>
        <dbReference type="ARBA" id="ARBA00022701"/>
    </source>
</evidence>
<keyword evidence="12" id="KW-0206">Cytoskeleton</keyword>
<evidence type="ECO:0000256" key="8">
    <source>
        <dbReference type="ARBA" id="ARBA00022618"/>
    </source>
</evidence>
<name>A0A0C7N2R6_9SACH</name>
<keyword evidence="10" id="KW-0498">Mitosis</keyword>
<evidence type="ECO:0000256" key="14">
    <source>
        <dbReference type="ARBA" id="ARBA00023306"/>
    </source>
</evidence>
<evidence type="ECO:0000256" key="13">
    <source>
        <dbReference type="ARBA" id="ARBA00023242"/>
    </source>
</evidence>
<dbReference type="GO" id="GO:0051301">
    <property type="term" value="P:cell division"/>
    <property type="evidence" value="ECO:0007669"/>
    <property type="project" value="UniProtKB-KW"/>
</dbReference>
<evidence type="ECO:0000256" key="12">
    <source>
        <dbReference type="ARBA" id="ARBA00023212"/>
    </source>
</evidence>
<dbReference type="Proteomes" id="UP000054304">
    <property type="component" value="Unassembled WGS sequence"/>
</dbReference>
<protein>
    <recommendedName>
        <fullName evidence="5">DASH complex subunit DAD4</fullName>
    </recommendedName>
    <alternativeName>
        <fullName evidence="16">Outer kinetochore protein DAD4</fullName>
    </alternativeName>
</protein>
<evidence type="ECO:0000256" key="10">
    <source>
        <dbReference type="ARBA" id="ARBA00022776"/>
    </source>
</evidence>
<dbReference type="GO" id="GO:0042729">
    <property type="term" value="C:DASH complex"/>
    <property type="evidence" value="ECO:0007669"/>
    <property type="project" value="EnsemblFungi"/>
</dbReference>
<evidence type="ECO:0000256" key="3">
    <source>
        <dbReference type="ARBA" id="ARBA00004629"/>
    </source>
</evidence>
<dbReference type="GO" id="GO:0031116">
    <property type="term" value="P:positive regulation of microtubule polymerization"/>
    <property type="evidence" value="ECO:0007669"/>
    <property type="project" value="EnsemblFungi"/>
</dbReference>
<organism evidence="18 19">
    <name type="scientific">Lachancea lanzarotensis</name>
    <dbReference type="NCBI Taxonomy" id="1245769"/>
    <lineage>
        <taxon>Eukaryota</taxon>
        <taxon>Fungi</taxon>
        <taxon>Dikarya</taxon>
        <taxon>Ascomycota</taxon>
        <taxon>Saccharomycotina</taxon>
        <taxon>Saccharomycetes</taxon>
        <taxon>Saccharomycetales</taxon>
        <taxon>Saccharomycetaceae</taxon>
        <taxon>Lachancea</taxon>
    </lineage>
</organism>
<reference evidence="18 19" key="1">
    <citation type="submission" date="2014-12" db="EMBL/GenBank/DDBJ databases">
        <authorList>
            <person name="Neuveglise Cecile"/>
        </authorList>
    </citation>
    <scope>NUCLEOTIDE SEQUENCE [LARGE SCALE GENOMIC DNA]</scope>
    <source>
        <strain evidence="18 19">CBS 12615</strain>
    </source>
</reference>
<evidence type="ECO:0000256" key="7">
    <source>
        <dbReference type="ARBA" id="ARBA00022490"/>
    </source>
</evidence>
<keyword evidence="14" id="KW-0131">Cell cycle</keyword>
<keyword evidence="13" id="KW-0539">Nucleus</keyword>
<keyword evidence="11" id="KW-0995">Kinetochore</keyword>
<dbReference type="GO" id="GO:1990976">
    <property type="term" value="P:protein transport along microtubule to mitotic spindle pole body"/>
    <property type="evidence" value="ECO:0007669"/>
    <property type="project" value="EnsemblFungi"/>
</dbReference>
<evidence type="ECO:0000256" key="1">
    <source>
        <dbReference type="ARBA" id="ARBA00004123"/>
    </source>
</evidence>
<dbReference type="AlphaFoldDB" id="A0A0C7N2R6"/>
<keyword evidence="8" id="KW-0132">Cell division</keyword>
<dbReference type="GO" id="GO:0072686">
    <property type="term" value="C:mitotic spindle"/>
    <property type="evidence" value="ECO:0007669"/>
    <property type="project" value="InterPro"/>
</dbReference>
<keyword evidence="9" id="KW-0493">Microtubule</keyword>
<evidence type="ECO:0000256" key="2">
    <source>
        <dbReference type="ARBA" id="ARBA00004186"/>
    </source>
</evidence>
<accession>A0A0C7N2R6</accession>
<dbReference type="GO" id="GO:1990758">
    <property type="term" value="P:mitotic sister chromatid biorientation"/>
    <property type="evidence" value="ECO:0007669"/>
    <property type="project" value="EnsemblFungi"/>
</dbReference>
<evidence type="ECO:0000256" key="11">
    <source>
        <dbReference type="ARBA" id="ARBA00022838"/>
    </source>
</evidence>
<keyword evidence="15" id="KW-0137">Centromere</keyword>
<evidence type="ECO:0000256" key="16">
    <source>
        <dbReference type="ARBA" id="ARBA00030569"/>
    </source>
</evidence>
<dbReference type="GO" id="GO:0051010">
    <property type="term" value="F:microtubule plus-end binding"/>
    <property type="evidence" value="ECO:0007669"/>
    <property type="project" value="EnsemblFungi"/>
</dbReference>
<dbReference type="HOGENOM" id="CLU_177920_0_0_1"/>
<keyword evidence="19" id="KW-1185">Reference proteome</keyword>
<evidence type="ECO:0000256" key="5">
    <source>
        <dbReference type="ARBA" id="ARBA00020259"/>
    </source>
</evidence>
<dbReference type="RefSeq" id="XP_022628512.1">
    <property type="nucleotide sequence ID" value="XM_022772160.1"/>
</dbReference>
<keyword evidence="17" id="KW-0175">Coiled coil</keyword>
<proteinExistence type="inferred from homology"/>
<feature type="coiled-coil region" evidence="17">
    <location>
        <begin position="13"/>
        <end position="47"/>
    </location>
</feature>
<gene>
    <name evidence="18" type="ORF">LALA0_S05e02102g</name>
</gene>
<dbReference type="GO" id="GO:0051987">
    <property type="term" value="P:positive regulation of attachment of spindle microtubules to kinetochore"/>
    <property type="evidence" value="ECO:0007669"/>
    <property type="project" value="EnsemblFungi"/>
</dbReference>
<dbReference type="Pfam" id="PF08650">
    <property type="entry name" value="DASH_Dad4"/>
    <property type="match status" value="1"/>
</dbReference>
<evidence type="ECO:0000256" key="15">
    <source>
        <dbReference type="ARBA" id="ARBA00023328"/>
    </source>
</evidence>
<sequence length="72" mass="8441">MENPYEQVHQSILARIVNNVERLNESVVTLNQELQNINARNKNLQIMGQMSENYHKSVQFNMTATNQKREPL</sequence>
<keyword evidence="6" id="KW-0158">Chromosome</keyword>
<dbReference type="EMBL" id="LN736364">
    <property type="protein sequence ID" value="CEP62285.1"/>
    <property type="molecule type" value="Genomic_DNA"/>
</dbReference>
<dbReference type="GeneID" id="34685747"/>
<dbReference type="PANTHER" id="PTHR28222">
    <property type="entry name" value="DASH COMPLEX SUBUNIT DAD4"/>
    <property type="match status" value="1"/>
</dbReference>
<evidence type="ECO:0000313" key="18">
    <source>
        <dbReference type="EMBL" id="CEP62285.1"/>
    </source>
</evidence>
<evidence type="ECO:0000256" key="17">
    <source>
        <dbReference type="SAM" id="Coils"/>
    </source>
</evidence>
<dbReference type="InterPro" id="IPR013959">
    <property type="entry name" value="DASH_Dad4"/>
</dbReference>